<dbReference type="InterPro" id="IPR002586">
    <property type="entry name" value="CobQ/CobB/MinD/ParA_Nub-bd_dom"/>
</dbReference>
<dbReference type="AlphaFoldDB" id="A0A1M4BL21"/>
<dbReference type="RefSeq" id="WP_225276309.1">
    <property type="nucleotide sequence ID" value="NZ_CP084059.1"/>
</dbReference>
<accession>A0A1M4BL21</accession>
<dbReference type="EMBL" id="LT559121">
    <property type="protein sequence ID" value="SAP16370.1"/>
    <property type="molecule type" value="Genomic_DNA"/>
</dbReference>
<dbReference type="SUPFAM" id="SSF52540">
    <property type="entry name" value="P-loop containing nucleoside triphosphate hydrolases"/>
    <property type="match status" value="1"/>
</dbReference>
<evidence type="ECO:0000313" key="2">
    <source>
        <dbReference type="EMBL" id="SAP16370.1"/>
    </source>
</evidence>
<feature type="domain" description="CobQ/CobB/MinD/ParA nucleotide binding" evidence="1">
    <location>
        <begin position="8"/>
        <end position="190"/>
    </location>
</feature>
<dbReference type="Pfam" id="PF01656">
    <property type="entry name" value="CbiA"/>
    <property type="match status" value="1"/>
</dbReference>
<dbReference type="PANTHER" id="PTHR13696:SF99">
    <property type="entry name" value="COBYRINIC ACID AC-DIAMIDE SYNTHASE"/>
    <property type="match status" value="1"/>
</dbReference>
<evidence type="ECO:0000259" key="1">
    <source>
        <dbReference type="Pfam" id="PF01656"/>
    </source>
</evidence>
<dbReference type="Gene3D" id="3.40.50.300">
    <property type="entry name" value="P-loop containing nucleotide triphosphate hydrolases"/>
    <property type="match status" value="1"/>
</dbReference>
<name>A0A1M4BL21_9ACTN</name>
<dbReference type="PANTHER" id="PTHR13696">
    <property type="entry name" value="P-LOOP CONTAINING NUCLEOSIDE TRIPHOSPHATE HYDROLASE"/>
    <property type="match status" value="1"/>
</dbReference>
<sequence>MGKAKIHVVLNQKGGIGKSTTTLNLAAVTADTSGEETETAVISIDPQDSVGWWAQNVLDAGRSLPFDFAQIGADDLDDLDDLPDLPGIKNVWVDTPGWKPSQRPGSRDPFEDSGFGEALRRVLAVADDVIVPIEPESLGFEPTYNTIEEVIKPRGLPYLVFVNNWEPRDGDKEKEQTIEFIQAHGWNLARTVVRHYKVHTRAPADGLVVTQYPRNRTSVEAREDYYKLALEFERMRNGD</sequence>
<dbReference type="InterPro" id="IPR050678">
    <property type="entry name" value="DNA_Partitioning_ATPase"/>
</dbReference>
<organism evidence="2">
    <name type="scientific">Nonomuraea gerenzanensis</name>
    <dbReference type="NCBI Taxonomy" id="93944"/>
    <lineage>
        <taxon>Bacteria</taxon>
        <taxon>Bacillati</taxon>
        <taxon>Actinomycetota</taxon>
        <taxon>Actinomycetes</taxon>
        <taxon>Streptosporangiales</taxon>
        <taxon>Streptosporangiaceae</taxon>
        <taxon>Nonomuraea</taxon>
    </lineage>
</organism>
<protein>
    <submittedName>
        <fullName evidence="2">Plasmid partitioning protein ParA</fullName>
    </submittedName>
</protein>
<dbReference type="CDD" id="cd02042">
    <property type="entry name" value="ParAB_family"/>
    <property type="match status" value="1"/>
</dbReference>
<reference evidence="2" key="1">
    <citation type="submission" date="2016-04" db="EMBL/GenBank/DDBJ databases">
        <authorList>
            <person name="Evans L.H."/>
            <person name="Alamgir A."/>
            <person name="Owens N."/>
            <person name="Weber N.D."/>
            <person name="Virtaneva K."/>
            <person name="Barbian K."/>
            <person name="Babar A."/>
            <person name="Rosenke K."/>
        </authorList>
    </citation>
    <scope>NUCLEOTIDE SEQUENCE</scope>
    <source>
        <strain evidence="2">Nono1</strain>
    </source>
</reference>
<proteinExistence type="predicted"/>
<gene>
    <name evidence="2" type="ORF">BN4615_P11033</name>
</gene>
<dbReference type="InterPro" id="IPR027417">
    <property type="entry name" value="P-loop_NTPase"/>
</dbReference>